<feature type="compositionally biased region" description="Polar residues" evidence="1">
    <location>
        <begin position="40"/>
        <end position="51"/>
    </location>
</feature>
<organism evidence="2 3">
    <name type="scientific">Micromonospora peucetia</name>
    <dbReference type="NCBI Taxonomy" id="47871"/>
    <lineage>
        <taxon>Bacteria</taxon>
        <taxon>Bacillati</taxon>
        <taxon>Actinomycetota</taxon>
        <taxon>Actinomycetes</taxon>
        <taxon>Micromonosporales</taxon>
        <taxon>Micromonosporaceae</taxon>
        <taxon>Micromonospora</taxon>
    </lineage>
</organism>
<gene>
    <name evidence="2" type="ORF">OIE14_11275</name>
</gene>
<dbReference type="Proteomes" id="UP001334804">
    <property type="component" value="Chromosome"/>
</dbReference>
<reference evidence="2 3" key="1">
    <citation type="submission" date="2022-10" db="EMBL/GenBank/DDBJ databases">
        <title>The complete genomes of actinobacterial strains from the NBC collection.</title>
        <authorList>
            <person name="Joergensen T.S."/>
            <person name="Alvarez Arevalo M."/>
            <person name="Sterndorff E.B."/>
            <person name="Faurdal D."/>
            <person name="Vuksanovic O."/>
            <person name="Mourched A.-S."/>
            <person name="Charusanti P."/>
            <person name="Shaw S."/>
            <person name="Blin K."/>
            <person name="Weber T."/>
        </authorList>
    </citation>
    <scope>NUCLEOTIDE SEQUENCE [LARGE SCALE GENOMIC DNA]</scope>
    <source>
        <strain evidence="2 3">NBC 01809</strain>
    </source>
</reference>
<evidence type="ECO:0000313" key="2">
    <source>
        <dbReference type="EMBL" id="WSA34575.1"/>
    </source>
</evidence>
<name>A0ABZ1EK17_9ACTN</name>
<feature type="region of interest" description="Disordered" evidence="1">
    <location>
        <begin position="1"/>
        <end position="51"/>
    </location>
</feature>
<protein>
    <submittedName>
        <fullName evidence="2">Uncharacterized protein</fullName>
    </submittedName>
</protein>
<sequence>MANDKPMSILGGKPWKRSEWAGTGSNRPTPTGDKTRRPTGRTTSNSTRKEG</sequence>
<evidence type="ECO:0000313" key="3">
    <source>
        <dbReference type="Proteomes" id="UP001334804"/>
    </source>
</evidence>
<dbReference type="RefSeq" id="WP_326564581.1">
    <property type="nucleotide sequence ID" value="NZ_CP109071.1"/>
</dbReference>
<accession>A0ABZ1EK17</accession>
<proteinExistence type="predicted"/>
<evidence type="ECO:0000256" key="1">
    <source>
        <dbReference type="SAM" id="MobiDB-lite"/>
    </source>
</evidence>
<dbReference type="EMBL" id="CP109071">
    <property type="protein sequence ID" value="WSA34575.1"/>
    <property type="molecule type" value="Genomic_DNA"/>
</dbReference>
<keyword evidence="3" id="KW-1185">Reference proteome</keyword>